<comment type="caution">
    <text evidence="9">The sequence shown here is derived from an EMBL/GenBank/DDBJ whole genome shotgun (WGS) entry which is preliminary data.</text>
</comment>
<dbReference type="InterPro" id="IPR002524">
    <property type="entry name" value="Cation_efflux"/>
</dbReference>
<evidence type="ECO:0000256" key="3">
    <source>
        <dbReference type="ARBA" id="ARBA00022692"/>
    </source>
</evidence>
<dbReference type="Pfam" id="PF01545">
    <property type="entry name" value="Cation_efflux"/>
    <property type="match status" value="1"/>
</dbReference>
<feature type="transmembrane region" description="Helical" evidence="6">
    <location>
        <begin position="157"/>
        <end position="180"/>
    </location>
</feature>
<dbReference type="PANTHER" id="PTHR13414">
    <property type="entry name" value="HUEL-CATION TRANSPORTER"/>
    <property type="match status" value="1"/>
</dbReference>
<evidence type="ECO:0000256" key="4">
    <source>
        <dbReference type="ARBA" id="ARBA00022989"/>
    </source>
</evidence>
<keyword evidence="4 6" id="KW-1133">Transmembrane helix</keyword>
<keyword evidence="5 6" id="KW-0472">Membrane</keyword>
<dbReference type="SUPFAM" id="SSF160240">
    <property type="entry name" value="Cation efflux protein cytoplasmic domain-like"/>
    <property type="match status" value="1"/>
</dbReference>
<evidence type="ECO:0000256" key="7">
    <source>
        <dbReference type="SAM" id="SignalP"/>
    </source>
</evidence>
<dbReference type="NCBIfam" id="TIGR01297">
    <property type="entry name" value="CDF"/>
    <property type="match status" value="1"/>
</dbReference>
<evidence type="ECO:0000256" key="1">
    <source>
        <dbReference type="ARBA" id="ARBA00004141"/>
    </source>
</evidence>
<evidence type="ECO:0000256" key="5">
    <source>
        <dbReference type="ARBA" id="ARBA00023136"/>
    </source>
</evidence>
<keyword evidence="3 6" id="KW-0812">Transmembrane</keyword>
<dbReference type="InterPro" id="IPR058533">
    <property type="entry name" value="Cation_efflux_TM"/>
</dbReference>
<keyword evidence="10" id="KW-1185">Reference proteome</keyword>
<dbReference type="InterPro" id="IPR036837">
    <property type="entry name" value="Cation_efflux_CTD_sf"/>
</dbReference>
<dbReference type="Gene3D" id="3.30.70.1350">
    <property type="entry name" value="Cation efflux protein, cytoplasmic domain"/>
    <property type="match status" value="1"/>
</dbReference>
<dbReference type="InterPro" id="IPR027469">
    <property type="entry name" value="Cation_efflux_TMD_sf"/>
</dbReference>
<evidence type="ECO:0000256" key="6">
    <source>
        <dbReference type="SAM" id="Phobius"/>
    </source>
</evidence>
<evidence type="ECO:0000259" key="8">
    <source>
        <dbReference type="Pfam" id="PF01545"/>
    </source>
</evidence>
<dbReference type="SUPFAM" id="SSF161111">
    <property type="entry name" value="Cation efflux protein transmembrane domain-like"/>
    <property type="match status" value="1"/>
</dbReference>
<dbReference type="Proteomes" id="UP001595604">
    <property type="component" value="Unassembled WGS sequence"/>
</dbReference>
<gene>
    <name evidence="9" type="ORF">ACFOD9_06230</name>
</gene>
<protein>
    <submittedName>
        <fullName evidence="9">Cation diffusion facilitator family transporter</fullName>
    </submittedName>
</protein>
<dbReference type="RefSeq" id="WP_379509229.1">
    <property type="nucleotide sequence ID" value="NZ_JBHRTQ010000007.1"/>
</dbReference>
<evidence type="ECO:0000313" key="9">
    <source>
        <dbReference type="EMBL" id="MFC3173845.1"/>
    </source>
</evidence>
<dbReference type="EMBL" id="JBHRTQ010000007">
    <property type="protein sequence ID" value="MFC3173845.1"/>
    <property type="molecule type" value="Genomic_DNA"/>
</dbReference>
<proteinExistence type="predicted"/>
<dbReference type="Gene3D" id="1.20.1510.10">
    <property type="entry name" value="Cation efflux protein transmembrane domain"/>
    <property type="match status" value="1"/>
</dbReference>
<keyword evidence="7" id="KW-0732">Signal</keyword>
<organism evidence="9 10">
    <name type="scientific">Novosphingobium bradum</name>
    <dbReference type="NCBI Taxonomy" id="1737444"/>
    <lineage>
        <taxon>Bacteria</taxon>
        <taxon>Pseudomonadati</taxon>
        <taxon>Pseudomonadota</taxon>
        <taxon>Alphaproteobacteria</taxon>
        <taxon>Sphingomonadales</taxon>
        <taxon>Sphingomonadaceae</taxon>
        <taxon>Novosphingobium</taxon>
    </lineage>
</organism>
<feature type="domain" description="Cation efflux protein transmembrane" evidence="8">
    <location>
        <begin position="9"/>
        <end position="215"/>
    </location>
</feature>
<dbReference type="InterPro" id="IPR040177">
    <property type="entry name" value="SLC30A9"/>
</dbReference>
<keyword evidence="2" id="KW-0813">Transport</keyword>
<feature type="transmembrane region" description="Helical" evidence="6">
    <location>
        <begin position="112"/>
        <end position="136"/>
    </location>
</feature>
<reference evidence="10" key="1">
    <citation type="journal article" date="2019" name="Int. J. Syst. Evol. Microbiol.">
        <title>The Global Catalogue of Microorganisms (GCM) 10K type strain sequencing project: providing services to taxonomists for standard genome sequencing and annotation.</title>
        <authorList>
            <consortium name="The Broad Institute Genomics Platform"/>
            <consortium name="The Broad Institute Genome Sequencing Center for Infectious Disease"/>
            <person name="Wu L."/>
            <person name="Ma J."/>
        </authorList>
    </citation>
    <scope>NUCLEOTIDE SEQUENCE [LARGE SCALE GENOMIC DNA]</scope>
    <source>
        <strain evidence="10">KCTC 42984</strain>
    </source>
</reference>
<evidence type="ECO:0000313" key="10">
    <source>
        <dbReference type="Proteomes" id="UP001595604"/>
    </source>
</evidence>
<evidence type="ECO:0000256" key="2">
    <source>
        <dbReference type="ARBA" id="ARBA00022448"/>
    </source>
</evidence>
<feature type="chain" id="PRO_5046201821" evidence="7">
    <location>
        <begin position="28"/>
        <end position="307"/>
    </location>
</feature>
<comment type="subcellular location">
    <subcellularLocation>
        <location evidence="1">Membrane</location>
        <topology evidence="1">Multi-pass membrane protein</topology>
    </subcellularLocation>
</comment>
<name>A0ABV7IQI2_9SPHN</name>
<accession>A0ABV7IQI2</accession>
<dbReference type="PANTHER" id="PTHR13414:SF9">
    <property type="entry name" value="PROTON-COUPLED ZINC ANTIPORTER SLC30A9, MITOCHONDRIAL"/>
    <property type="match status" value="1"/>
</dbReference>
<feature type="signal peptide" evidence="7">
    <location>
        <begin position="1"/>
        <end position="27"/>
    </location>
</feature>
<feature type="transmembrane region" description="Helical" evidence="6">
    <location>
        <begin position="75"/>
        <end position="96"/>
    </location>
</feature>
<feature type="transmembrane region" description="Helical" evidence="6">
    <location>
        <begin position="192"/>
        <end position="210"/>
    </location>
</feature>
<sequence>MAGGNTKTILIALGANVGIAAAKFAAAAITGSSAMLTEGVHSLVDSSNQLLLLHGRRRALRPADAQHPFGYGRELYFWSFIVAILVFALGAGVSVYEGVLHILEPEPASNPLVAFVVLAIAAGLEGWSTLAALADFNRARGDRSIWAEIRKSKDTSTLVLLLENAGALVGLAVAALGLTLSLVTGNPFWDGLASVLIGLVLGVLAVVLLYEAKGLLIGESADPALVAAISRSAEAHPGVVKVHRVLTLHLAPEMVTAIISADFDDTISARAVERIVAAIQREVGAQFPIVTRVFVEPRDSRDPPPLP</sequence>